<keyword evidence="8 22" id="KW-0547">Nucleotide-binding</keyword>
<keyword evidence="16 22" id="KW-0238">DNA-binding</keyword>
<dbReference type="PANTHER" id="PTHR10887">
    <property type="entry name" value="DNA2/NAM7 HELICASE FAMILY"/>
    <property type="match status" value="1"/>
</dbReference>
<evidence type="ECO:0000256" key="4">
    <source>
        <dbReference type="ARBA" id="ARBA00022485"/>
    </source>
</evidence>
<reference evidence="28" key="1">
    <citation type="submission" date="2022-01" db="EMBL/GenBank/DDBJ databases">
        <authorList>
            <person name="Braso-Vives M."/>
        </authorList>
    </citation>
    <scope>NUCLEOTIDE SEQUENCE</scope>
</reference>
<feature type="compositionally biased region" description="Polar residues" evidence="23">
    <location>
        <begin position="189"/>
        <end position="202"/>
    </location>
</feature>
<feature type="compositionally biased region" description="Basic residues" evidence="23">
    <location>
        <begin position="101"/>
        <end position="110"/>
    </location>
</feature>
<comment type="catalytic activity">
    <reaction evidence="21 22">
        <text>ATP + H2O = ADP + phosphate + H(+)</text>
        <dbReference type="Rhea" id="RHEA:13065"/>
        <dbReference type="ChEBI" id="CHEBI:15377"/>
        <dbReference type="ChEBI" id="CHEBI:15378"/>
        <dbReference type="ChEBI" id="CHEBI:30616"/>
        <dbReference type="ChEBI" id="CHEBI:43474"/>
        <dbReference type="ChEBI" id="CHEBI:456216"/>
        <dbReference type="EC" id="3.6.4.12"/>
    </reaction>
</comment>
<dbReference type="GO" id="GO:0033567">
    <property type="term" value="P:DNA replication, Okazaki fragment processing"/>
    <property type="evidence" value="ECO:0007669"/>
    <property type="project" value="UniProtKB-UniRule"/>
</dbReference>
<feature type="compositionally biased region" description="Low complexity" evidence="23">
    <location>
        <begin position="1"/>
        <end position="14"/>
    </location>
</feature>
<evidence type="ECO:0000256" key="5">
    <source>
        <dbReference type="ARBA" id="ARBA00022705"/>
    </source>
</evidence>
<feature type="region of interest" description="Disordered" evidence="23">
    <location>
        <begin position="84"/>
        <end position="287"/>
    </location>
</feature>
<keyword evidence="29" id="KW-1185">Reference proteome</keyword>
<feature type="domain" description="DNA replication factor Dna2 N-terminal" evidence="24">
    <location>
        <begin position="874"/>
        <end position="955"/>
    </location>
</feature>
<feature type="domain" description="DNA2/NAM7 helicase-like C-terminal" evidence="26">
    <location>
        <begin position="1478"/>
        <end position="1697"/>
    </location>
</feature>
<dbReference type="EC" id="3.1.-.-" evidence="22"/>
<evidence type="ECO:0000256" key="19">
    <source>
        <dbReference type="ARBA" id="ARBA00023242"/>
    </source>
</evidence>
<evidence type="ECO:0000256" key="14">
    <source>
        <dbReference type="ARBA" id="ARBA00023004"/>
    </source>
</evidence>
<proteinExistence type="inferred from homology"/>
<feature type="domain" description="DNA2/NAM7 helicase helicase" evidence="25">
    <location>
        <begin position="1301"/>
        <end position="1394"/>
    </location>
</feature>
<dbReference type="InterPro" id="IPR048459">
    <property type="entry name" value="DNA2_Rift"/>
</dbReference>
<feature type="compositionally biased region" description="Polar residues" evidence="23">
    <location>
        <begin position="269"/>
        <end position="287"/>
    </location>
</feature>
<keyword evidence="4 22" id="KW-0004">4Fe-4S</keyword>
<dbReference type="InterPro" id="IPR041679">
    <property type="entry name" value="DNA2/NAM7-like_C"/>
</dbReference>
<dbReference type="Gene3D" id="3.40.50.300">
    <property type="entry name" value="P-loop containing nucleotide triphosphate hydrolases"/>
    <property type="match status" value="3"/>
</dbReference>
<keyword evidence="12 22" id="KW-0347">Helicase</keyword>
<dbReference type="CDD" id="cd22318">
    <property type="entry name" value="DNA2_N-like"/>
    <property type="match status" value="1"/>
</dbReference>
<dbReference type="InterPro" id="IPR026851">
    <property type="entry name" value="Dna2/JHS1_DEXXQ-box"/>
</dbReference>
<dbReference type="Gene3D" id="3.90.320.10">
    <property type="match status" value="1"/>
</dbReference>
<evidence type="ECO:0000256" key="8">
    <source>
        <dbReference type="ARBA" id="ARBA00022741"/>
    </source>
</evidence>
<evidence type="ECO:0000256" key="16">
    <source>
        <dbReference type="ARBA" id="ARBA00023125"/>
    </source>
</evidence>
<dbReference type="InterPro" id="IPR047187">
    <property type="entry name" value="SF1_C_Upf1"/>
</dbReference>
<dbReference type="Pfam" id="PF13086">
    <property type="entry name" value="AAA_11"/>
    <property type="match status" value="2"/>
</dbReference>
<comment type="caution">
    <text evidence="28">The sequence shown here is derived from an EMBL/GenBank/DDBJ whole genome shotgun (WGS) entry which is preliminary data.</text>
</comment>
<evidence type="ECO:0000256" key="10">
    <source>
        <dbReference type="ARBA" id="ARBA00022763"/>
    </source>
</evidence>
<sequence length="1734" mass="188155">MTGPGSSKGPSTSGRTAGSRAKAKQPGVQLEAPCCSITAVPAVQPVTVVPETQLSSPAARGTSERGSARSEVIMIPDTQAAGTQFIGEFPDDSSDFVTATPKHKAGRKARPACSRGRSTKLSLRGRGASKENVAKQLGRTAGKRSNNVLDDVSSKSPDNVPGEEGATSCSSEELNKSLVIEPEGREWTTNKQVNNKHSTAGQNCAGEGSHDNHSADSDREHEGSAANRTSPNATEHDSPVEEDAVTNATLVQSDSPDIVPEAETRARTKQNGRSLATRTKQNSSLATNNLASRVSVLSCGDGAEHVSEDKDGRKLSGKDTSGSFKDTNKTSVGGKKWLSWTGSLLGKRSPARGSSPVGKRSRTPDAAGTQLRMQRGGGITCRRNLSAGLEGQDTALGQGQDTGQGQGQDTAQGQGQDTAQGQGPTTVQCQDLAQGQGQQPCQGQNTAQGQEHLVSRGQGQYTAQGERQQPSQGQGQQSQVKAEDDQVKRERNVKGEEHPLGVETSEDRTDTEDSGNHVSTSGRTEEETAEINLSNTTDTGGTSVKCHKAGSDFSSIISPVKSKDINAKTTPETEKQVTMETGKSVTMETDNPVAMETADPTTPVQQVEIGQASPSSAACEEPVAMATSDPTTPSSALWEDLNDSFFDLENLAGGGAELARSFSEMSPFKGGRRTNSSADDQTLGTADICNKFSRFRVQGVEAAVHDGYVTQLTLQLTNPAHRSGRTCVLRDNWAGLSVQSGDIVHVLAEFGADGVCTVDRDRGYIVVTPDLLMSSTAVSNGIKCLRRAVLSERFKGTDGSSKQMLLGTILHDVFQTATATSFSADSLKQISQQALQKQRHLRDMFSLSLTFALTFVHRFSLSLTFALTFVHRFILSLTQAQLQEEISEYLPVMRTWADTFYRGRGAEMEVKLPGTTYRNRGDERSNVVISAVTDIEENVWAPRFGLKGKLDVTTEIQIQPRRKGSDPLRRTLPLELKTGRETNSIEHRSQVILYTLLTREQHPDPELGLLLYLKTGNMKAVPAGHVDRRELLMLRNRLTSQLKHSLLKEGDNTVPAQLPPVINDPRGCKYCSQLANCALYNRAFEAGDAEGGMAELLRQETEHLKTSHLQYFSHWYLLVMLEDRETAQKSHLAHLWSKPAQDREKSGDCVHGLQLTRCAAGRDGDFTCTFSRKHLNPSSQTPTSLRLCVDDYILVSVEDRNMVAMCSGFLTELAEETLSVRVDRDLSKFPPDTIFTLDKKDGYVSTATSLANLARLMGKTASAERLRELIVERCEPRFHARVSDMCPPDAREAIGRILKGLNQPQKQAIKKVLMARDFTLIVGMPGTGKTTSIVALVRILLACGNSVLLTSYTNSAVDNVLLKLSKFKIEYLRLGSSSRVHPGVAPHTDDQLARGLTSVAELDKLYMDKPVVATTCLGAKHALFSRRKFDVCIVDEASQIAQPVCLGPLVHAGRFVLVGDHQQLPPLVQSGTARRMGMDESLFKKMGHHQSATATLNVQYRMNSDIMDLSNTLMYEGKLRCGSDKVATARLDLPAWTQLEEVMSELGVASSWIREALRPEAPVRFLDTDKVPAVETSEQGGLSNRTEAQLVRTLTAALVKAGCPQEDIGIIAPYRRQLRVLADLLQGAGCPGMESSTGYPGVEINTVDKYQGRDKSVILVSFVRSNSGGQLGELLQDWRRLNVAITRAKHKLLLIGSLSTLRRYDPVARLLEHLSANQMLLELPPGAENIPGNF</sequence>
<evidence type="ECO:0000259" key="24">
    <source>
        <dbReference type="Pfam" id="PF08696"/>
    </source>
</evidence>
<evidence type="ECO:0000259" key="27">
    <source>
        <dbReference type="Pfam" id="PF21123"/>
    </source>
</evidence>
<keyword evidence="22" id="KW-0158">Chromosome</keyword>
<evidence type="ECO:0000259" key="26">
    <source>
        <dbReference type="Pfam" id="PF13087"/>
    </source>
</evidence>
<keyword evidence="18 22" id="KW-0234">DNA repair</keyword>
<feature type="compositionally biased region" description="Basic and acidic residues" evidence="23">
    <location>
        <begin position="481"/>
        <end position="508"/>
    </location>
</feature>
<evidence type="ECO:0000256" key="18">
    <source>
        <dbReference type="ARBA" id="ARBA00023204"/>
    </source>
</evidence>
<keyword evidence="5 22" id="KW-0235">DNA replication</keyword>
<feature type="region of interest" description="Disordered" evidence="23">
    <location>
        <begin position="1"/>
        <end position="29"/>
    </location>
</feature>
<dbReference type="InterPro" id="IPR041677">
    <property type="entry name" value="DNA2/NAM7_AAA_11"/>
</dbReference>
<evidence type="ECO:0000256" key="6">
    <source>
        <dbReference type="ARBA" id="ARBA00022722"/>
    </source>
</evidence>
<dbReference type="PANTHER" id="PTHR10887:SF433">
    <property type="entry name" value="DNA REPLICATION ATP-DEPENDENT HELICASE_NUCLEASE DNA2"/>
    <property type="match status" value="1"/>
</dbReference>
<dbReference type="InterPro" id="IPR027417">
    <property type="entry name" value="P-loop_NTPase"/>
</dbReference>
<feature type="compositionally biased region" description="Low complexity" evidence="23">
    <location>
        <begin position="407"/>
        <end position="450"/>
    </location>
</feature>
<feature type="compositionally biased region" description="Polar residues" evidence="23">
    <location>
        <begin position="246"/>
        <end position="255"/>
    </location>
</feature>
<dbReference type="SUPFAM" id="SSF52540">
    <property type="entry name" value="P-loop containing nucleoside triphosphate hydrolases"/>
    <property type="match status" value="1"/>
</dbReference>
<dbReference type="InterPro" id="IPR011604">
    <property type="entry name" value="PDDEXK-like_dom_sf"/>
</dbReference>
<feature type="domain" description="DNA2 rift barrel" evidence="27">
    <location>
        <begin position="1140"/>
        <end position="1240"/>
    </location>
</feature>
<evidence type="ECO:0000259" key="25">
    <source>
        <dbReference type="Pfam" id="PF13086"/>
    </source>
</evidence>
<keyword evidence="11 22" id="KW-0378">Hydrolase</keyword>
<evidence type="ECO:0000256" key="20">
    <source>
        <dbReference type="ARBA" id="ARBA00023268"/>
    </source>
</evidence>
<feature type="compositionally biased region" description="Polar residues" evidence="23">
    <location>
        <begin position="318"/>
        <end position="331"/>
    </location>
</feature>
<dbReference type="GO" id="GO:0017116">
    <property type="term" value="F:single-stranded DNA helicase activity"/>
    <property type="evidence" value="ECO:0007669"/>
    <property type="project" value="UniProtKB-UniRule"/>
</dbReference>
<keyword evidence="9" id="KW-0255">Endonuclease</keyword>
<feature type="domain" description="DNA2/NAM7 helicase helicase" evidence="25">
    <location>
        <begin position="1407"/>
        <end position="1470"/>
    </location>
</feature>
<dbReference type="GO" id="GO:0005634">
    <property type="term" value="C:nucleus"/>
    <property type="evidence" value="ECO:0007669"/>
    <property type="project" value="UniProtKB-SubCell"/>
</dbReference>
<evidence type="ECO:0000256" key="13">
    <source>
        <dbReference type="ARBA" id="ARBA00022840"/>
    </source>
</evidence>
<evidence type="ECO:0000256" key="17">
    <source>
        <dbReference type="ARBA" id="ARBA00023128"/>
    </source>
</evidence>
<organism evidence="28 29">
    <name type="scientific">Branchiostoma lanceolatum</name>
    <name type="common">Common lancelet</name>
    <name type="synonym">Amphioxus lanceolatum</name>
    <dbReference type="NCBI Taxonomy" id="7740"/>
    <lineage>
        <taxon>Eukaryota</taxon>
        <taxon>Metazoa</taxon>
        <taxon>Chordata</taxon>
        <taxon>Cephalochordata</taxon>
        <taxon>Leptocardii</taxon>
        <taxon>Amphioxiformes</taxon>
        <taxon>Branchiostomatidae</taxon>
        <taxon>Branchiostoma</taxon>
    </lineage>
</organism>
<accession>A0A8S4MP23</accession>
<evidence type="ECO:0000313" key="29">
    <source>
        <dbReference type="Proteomes" id="UP000838412"/>
    </source>
</evidence>
<feature type="domain" description="DNA replication factor Dna2 N-terminal" evidence="24">
    <location>
        <begin position="723"/>
        <end position="851"/>
    </location>
</feature>
<name>A0A8S4MP23_BRALA</name>
<keyword evidence="20 22" id="KW-0511">Multifunctional enzyme</keyword>
<keyword evidence="10 22" id="KW-0227">DNA damage</keyword>
<feature type="compositionally biased region" description="Low complexity" evidence="23">
    <location>
        <begin position="464"/>
        <end position="479"/>
    </location>
</feature>
<feature type="compositionally biased region" description="Polar residues" evidence="23">
    <location>
        <begin position="531"/>
        <end position="542"/>
    </location>
</feature>
<dbReference type="OrthoDB" id="306218at2759"/>
<keyword evidence="19 22" id="KW-0539">Nucleus</keyword>
<evidence type="ECO:0000256" key="7">
    <source>
        <dbReference type="ARBA" id="ARBA00022723"/>
    </source>
</evidence>
<feature type="region of interest" description="Disordered" evidence="23">
    <location>
        <begin position="48"/>
        <end position="71"/>
    </location>
</feature>
<dbReference type="FunFam" id="3.40.50.300:FF:001170">
    <property type="entry name" value="DNA replication helicase Dna2"/>
    <property type="match status" value="1"/>
</dbReference>
<evidence type="ECO:0000313" key="28">
    <source>
        <dbReference type="EMBL" id="CAH1277300.1"/>
    </source>
</evidence>
<dbReference type="InterPro" id="IPR045055">
    <property type="entry name" value="DNA2/NAM7-like"/>
</dbReference>
<comment type="subcellular location">
    <subcellularLocation>
        <location evidence="2">Mitochondrion</location>
    </subcellularLocation>
    <subcellularLocation>
        <location evidence="22">Nucleus</location>
    </subcellularLocation>
    <subcellularLocation>
        <location evidence="22">Chromosome</location>
    </subcellularLocation>
</comment>
<protein>
    <recommendedName>
        <fullName evidence="22">DNA replication ATP-dependent helicase/nuclease</fullName>
        <ecNumber evidence="22">3.1.-.-</ecNumber>
        <ecNumber evidence="22">3.6.4.12</ecNumber>
    </recommendedName>
</protein>
<dbReference type="EMBL" id="CAKMNS010000247">
    <property type="protein sequence ID" value="CAH1277300.1"/>
    <property type="molecule type" value="Genomic_DNA"/>
</dbReference>
<comment type="cofactor">
    <cofactor evidence="1">
        <name>[4Fe-4S] cluster</name>
        <dbReference type="ChEBI" id="CHEBI:49883"/>
    </cofactor>
</comment>
<dbReference type="GO" id="GO:0051539">
    <property type="term" value="F:4 iron, 4 sulfur cluster binding"/>
    <property type="evidence" value="ECO:0007669"/>
    <property type="project" value="UniProtKB-UniRule"/>
</dbReference>
<keyword evidence="13 22" id="KW-0067">ATP-binding</keyword>
<gene>
    <name evidence="28" type="primary">DNA2</name>
    <name evidence="28" type="ORF">BLAG_LOCUS26116</name>
</gene>
<evidence type="ECO:0000256" key="2">
    <source>
        <dbReference type="ARBA" id="ARBA00004173"/>
    </source>
</evidence>
<feature type="region of interest" description="Disordered" evidence="23">
    <location>
        <begin position="392"/>
        <end position="543"/>
    </location>
</feature>
<keyword evidence="6 22" id="KW-0540">Nuclease</keyword>
<comment type="function">
    <text evidence="22">Key enzyme involved in DNA replication and DNA repair. Involved in Okazaki fragments processing by cleaving long flaps that escape FEN1: flaps that are longer than 27 nucleotides are coated by replication protein A complex (RPA), leading to recruit DNA2 which cleaves the flap until it is too short to bind RPA and becomes a substrate for FEN1. Also involved in 5'-end resection of DNA during double-strand break (DSB) repair by mediating the cleavage of 5'-ssDNA.</text>
</comment>
<evidence type="ECO:0000256" key="21">
    <source>
        <dbReference type="ARBA" id="ARBA00047995"/>
    </source>
</evidence>
<dbReference type="CDD" id="cd18808">
    <property type="entry name" value="SF1_C_Upf1"/>
    <property type="match status" value="1"/>
</dbReference>
<dbReference type="Pfam" id="PF21123">
    <property type="entry name" value="Dna2_Rift"/>
    <property type="match status" value="1"/>
</dbReference>
<feature type="region of interest" description="Disordered" evidence="23">
    <location>
        <begin position="303"/>
        <end position="378"/>
    </location>
</feature>
<dbReference type="Proteomes" id="UP000838412">
    <property type="component" value="Unassembled WGS sequence"/>
</dbReference>
<feature type="compositionally biased region" description="Basic and acidic residues" evidence="23">
    <location>
        <begin position="303"/>
        <end position="317"/>
    </location>
</feature>
<dbReference type="FunFam" id="3.40.50.300:FF:000789">
    <property type="entry name" value="DNA replication ATP-dependent helicase/nuclease DNA2"/>
    <property type="match status" value="1"/>
</dbReference>
<evidence type="ECO:0000256" key="22">
    <source>
        <dbReference type="RuleBase" id="RU367041"/>
    </source>
</evidence>
<dbReference type="CDD" id="cd18041">
    <property type="entry name" value="DEXXQc_DNA2"/>
    <property type="match status" value="1"/>
</dbReference>
<dbReference type="GO" id="GO:0017108">
    <property type="term" value="F:5'-flap endonuclease activity"/>
    <property type="evidence" value="ECO:0007669"/>
    <property type="project" value="UniProtKB-UniRule"/>
</dbReference>
<feature type="compositionally biased region" description="Basic and acidic residues" evidence="23">
    <location>
        <begin position="208"/>
        <end position="223"/>
    </location>
</feature>
<dbReference type="GO" id="GO:0071932">
    <property type="term" value="P:replication fork reversal"/>
    <property type="evidence" value="ECO:0007669"/>
    <property type="project" value="TreeGrafter"/>
</dbReference>
<evidence type="ECO:0000256" key="15">
    <source>
        <dbReference type="ARBA" id="ARBA00023014"/>
    </source>
</evidence>
<evidence type="ECO:0000256" key="3">
    <source>
        <dbReference type="ARBA" id="ARBA00007913"/>
    </source>
</evidence>
<dbReference type="GO" id="GO:0003677">
    <property type="term" value="F:DNA binding"/>
    <property type="evidence" value="ECO:0007669"/>
    <property type="project" value="UniProtKB-UniRule"/>
</dbReference>
<dbReference type="GO" id="GO:0005694">
    <property type="term" value="C:chromosome"/>
    <property type="evidence" value="ECO:0007669"/>
    <property type="project" value="UniProtKB-SubCell"/>
</dbReference>
<keyword evidence="17" id="KW-0496">Mitochondrion</keyword>
<dbReference type="Pfam" id="PF13087">
    <property type="entry name" value="AAA_12"/>
    <property type="match status" value="1"/>
</dbReference>
<dbReference type="InterPro" id="IPR014808">
    <property type="entry name" value="DNA_replication_fac_Dna2_N"/>
</dbReference>
<keyword evidence="14 22" id="KW-0408">Iron</keyword>
<evidence type="ECO:0000256" key="1">
    <source>
        <dbReference type="ARBA" id="ARBA00001966"/>
    </source>
</evidence>
<dbReference type="Pfam" id="PF08696">
    <property type="entry name" value="Dna2"/>
    <property type="match status" value="2"/>
</dbReference>
<evidence type="ECO:0000256" key="9">
    <source>
        <dbReference type="ARBA" id="ARBA00022759"/>
    </source>
</evidence>
<evidence type="ECO:0000256" key="12">
    <source>
        <dbReference type="ARBA" id="ARBA00022806"/>
    </source>
</evidence>
<keyword evidence="15 22" id="KW-0411">Iron-sulfur</keyword>
<dbReference type="GO" id="GO:0046872">
    <property type="term" value="F:metal ion binding"/>
    <property type="evidence" value="ECO:0007669"/>
    <property type="project" value="UniProtKB-UniRule"/>
</dbReference>
<dbReference type="GO" id="GO:0006281">
    <property type="term" value="P:DNA repair"/>
    <property type="evidence" value="ECO:0007669"/>
    <property type="project" value="UniProtKB-KW"/>
</dbReference>
<dbReference type="EC" id="3.6.4.12" evidence="22"/>
<keyword evidence="7 22" id="KW-0479">Metal-binding</keyword>
<evidence type="ECO:0000256" key="23">
    <source>
        <dbReference type="SAM" id="MobiDB-lite"/>
    </source>
</evidence>
<dbReference type="GO" id="GO:0005524">
    <property type="term" value="F:ATP binding"/>
    <property type="evidence" value="ECO:0007669"/>
    <property type="project" value="UniProtKB-UniRule"/>
</dbReference>
<comment type="similarity">
    <text evidence="3 22">Belongs to the DNA2/NAM7 helicase family.</text>
</comment>
<evidence type="ECO:0000256" key="11">
    <source>
        <dbReference type="ARBA" id="ARBA00022801"/>
    </source>
</evidence>
<dbReference type="GO" id="GO:0005739">
    <property type="term" value="C:mitochondrion"/>
    <property type="evidence" value="ECO:0007669"/>
    <property type="project" value="UniProtKB-SubCell"/>
</dbReference>